<keyword evidence="3" id="KW-1185">Reference proteome</keyword>
<evidence type="ECO:0000313" key="2">
    <source>
        <dbReference type="EMBL" id="KAJ7034903.1"/>
    </source>
</evidence>
<feature type="transmembrane region" description="Helical" evidence="1">
    <location>
        <begin position="165"/>
        <end position="183"/>
    </location>
</feature>
<feature type="transmembrane region" description="Helical" evidence="1">
    <location>
        <begin position="36"/>
        <end position="58"/>
    </location>
</feature>
<keyword evidence="1" id="KW-0472">Membrane</keyword>
<evidence type="ECO:0000256" key="1">
    <source>
        <dbReference type="SAM" id="Phobius"/>
    </source>
</evidence>
<keyword evidence="1" id="KW-1133">Transmembrane helix</keyword>
<keyword evidence="1" id="KW-0812">Transmembrane</keyword>
<gene>
    <name evidence="2" type="ORF">C8F04DRAFT_1259576</name>
</gene>
<protein>
    <submittedName>
        <fullName evidence="2">Uncharacterized protein</fullName>
    </submittedName>
</protein>
<reference evidence="2" key="1">
    <citation type="submission" date="2023-03" db="EMBL/GenBank/DDBJ databases">
        <title>Massive genome expansion in bonnet fungi (Mycena s.s.) driven by repeated elements and novel gene families across ecological guilds.</title>
        <authorList>
            <consortium name="Lawrence Berkeley National Laboratory"/>
            <person name="Harder C.B."/>
            <person name="Miyauchi S."/>
            <person name="Viragh M."/>
            <person name="Kuo A."/>
            <person name="Thoen E."/>
            <person name="Andreopoulos B."/>
            <person name="Lu D."/>
            <person name="Skrede I."/>
            <person name="Drula E."/>
            <person name="Henrissat B."/>
            <person name="Morin E."/>
            <person name="Kohler A."/>
            <person name="Barry K."/>
            <person name="LaButti K."/>
            <person name="Morin E."/>
            <person name="Salamov A."/>
            <person name="Lipzen A."/>
            <person name="Mereny Z."/>
            <person name="Hegedus B."/>
            <person name="Baldrian P."/>
            <person name="Stursova M."/>
            <person name="Weitz H."/>
            <person name="Taylor A."/>
            <person name="Grigoriev I.V."/>
            <person name="Nagy L.G."/>
            <person name="Martin F."/>
            <person name="Kauserud H."/>
        </authorList>
    </citation>
    <scope>NUCLEOTIDE SEQUENCE</scope>
    <source>
        <strain evidence="2">CBHHK200</strain>
    </source>
</reference>
<evidence type="ECO:0000313" key="3">
    <source>
        <dbReference type="Proteomes" id="UP001218188"/>
    </source>
</evidence>
<feature type="transmembrane region" description="Helical" evidence="1">
    <location>
        <begin position="70"/>
        <end position="89"/>
    </location>
</feature>
<accession>A0AAD6SW26</accession>
<sequence>MNNLSSGGIDNPYNYRLPPLVNAVRKSWETTLRNGLILSASLAIVSILFFIAIPTSIMHGRSASDSALQVIAYGSVIFNLSGAIGAFVLGDMLGDMTLTASRGGATPPPERPIASSISILRGHGIRASWTWIMFHWTCLSHIGMLFLGVQIVLSAWLTQATAVKVTLIVFTGIAALPLLAVFVA</sequence>
<dbReference type="AlphaFoldDB" id="A0AAD6SW26"/>
<organism evidence="2 3">
    <name type="scientific">Mycena alexandri</name>
    <dbReference type="NCBI Taxonomy" id="1745969"/>
    <lineage>
        <taxon>Eukaryota</taxon>
        <taxon>Fungi</taxon>
        <taxon>Dikarya</taxon>
        <taxon>Basidiomycota</taxon>
        <taxon>Agaricomycotina</taxon>
        <taxon>Agaricomycetes</taxon>
        <taxon>Agaricomycetidae</taxon>
        <taxon>Agaricales</taxon>
        <taxon>Marasmiineae</taxon>
        <taxon>Mycenaceae</taxon>
        <taxon>Mycena</taxon>
    </lineage>
</organism>
<feature type="transmembrane region" description="Helical" evidence="1">
    <location>
        <begin position="133"/>
        <end position="153"/>
    </location>
</feature>
<name>A0AAD6SW26_9AGAR</name>
<proteinExistence type="predicted"/>
<comment type="caution">
    <text evidence="2">The sequence shown here is derived from an EMBL/GenBank/DDBJ whole genome shotgun (WGS) entry which is preliminary data.</text>
</comment>
<dbReference type="Proteomes" id="UP001218188">
    <property type="component" value="Unassembled WGS sequence"/>
</dbReference>
<dbReference type="EMBL" id="JARJCM010000054">
    <property type="protein sequence ID" value="KAJ7034903.1"/>
    <property type="molecule type" value="Genomic_DNA"/>
</dbReference>